<dbReference type="EMBL" id="FPAB01000016">
    <property type="protein sequence ID" value="SFT22925.1"/>
    <property type="molecule type" value="Genomic_DNA"/>
</dbReference>
<keyword evidence="2" id="KW-1185">Reference proteome</keyword>
<sequence>MNQPQKTQYIRTTVLYTKGDYILFRDPELFWLGKPGHTFVGRVERSYPSADDSKILYDVMDLSVGCFRKGIDPDYMRLLPANDAMHDIDTAPLNGADAGAMSPAAVAWLRQYLQQSSAPLPRQS</sequence>
<organism evidence="1 2">
    <name type="scientific">Streptomyces harbinensis</name>
    <dbReference type="NCBI Taxonomy" id="1176198"/>
    <lineage>
        <taxon>Bacteria</taxon>
        <taxon>Bacillati</taxon>
        <taxon>Actinomycetota</taxon>
        <taxon>Actinomycetes</taxon>
        <taxon>Kitasatosporales</taxon>
        <taxon>Streptomycetaceae</taxon>
        <taxon>Streptomyces</taxon>
    </lineage>
</organism>
<evidence type="ECO:0000313" key="2">
    <source>
        <dbReference type="Proteomes" id="UP000198873"/>
    </source>
</evidence>
<protein>
    <submittedName>
        <fullName evidence="1">Uncharacterized protein</fullName>
    </submittedName>
</protein>
<dbReference type="Proteomes" id="UP000198873">
    <property type="component" value="Unassembled WGS sequence"/>
</dbReference>
<reference evidence="2" key="1">
    <citation type="submission" date="2016-10" db="EMBL/GenBank/DDBJ databases">
        <authorList>
            <person name="Varghese N."/>
            <person name="Submissions S."/>
        </authorList>
    </citation>
    <scope>NUCLEOTIDE SEQUENCE [LARGE SCALE GENOMIC DNA]</scope>
    <source>
        <strain evidence="2">CGMCC 4.7047</strain>
    </source>
</reference>
<name>A0A1I6WAA4_9ACTN</name>
<evidence type="ECO:0000313" key="1">
    <source>
        <dbReference type="EMBL" id="SFT22925.1"/>
    </source>
</evidence>
<dbReference type="RefSeq" id="WP_093844495.1">
    <property type="nucleotide sequence ID" value="NZ_FPAB01000016.1"/>
</dbReference>
<dbReference type="AlphaFoldDB" id="A0A1I6WAA4"/>
<gene>
    <name evidence="1" type="ORF">SAMN05444716_1168</name>
</gene>
<accession>A0A1I6WAA4</accession>
<proteinExistence type="predicted"/>